<organism evidence="7 8">
    <name type="scientific">Acanthaster planci</name>
    <name type="common">Crown-of-thorns starfish</name>
    <dbReference type="NCBI Taxonomy" id="133434"/>
    <lineage>
        <taxon>Eukaryota</taxon>
        <taxon>Metazoa</taxon>
        <taxon>Echinodermata</taxon>
        <taxon>Eleutherozoa</taxon>
        <taxon>Asterozoa</taxon>
        <taxon>Asteroidea</taxon>
        <taxon>Valvatacea</taxon>
        <taxon>Valvatida</taxon>
        <taxon>Acanthasteridae</taxon>
        <taxon>Acanthaster</taxon>
    </lineage>
</organism>
<feature type="chain" id="PRO_5034443362" evidence="6">
    <location>
        <begin position="21"/>
        <end position="326"/>
    </location>
</feature>
<dbReference type="OrthoDB" id="10028716at2759"/>
<protein>
    <submittedName>
        <fullName evidence="8">ADP-ribosyl cyclase/cyclic ADP-ribose hydrolase-like</fullName>
    </submittedName>
</protein>
<keyword evidence="2" id="KW-0808">Transferase</keyword>
<feature type="signal peptide" evidence="6">
    <location>
        <begin position="1"/>
        <end position="20"/>
    </location>
</feature>
<dbReference type="Gene3D" id="1.20.82.10">
    <property type="entry name" value="ADP Ribosyl Cyclase, Chain A, domain 1"/>
    <property type="match status" value="1"/>
</dbReference>
<evidence type="ECO:0000313" key="8">
    <source>
        <dbReference type="RefSeq" id="XP_022095214.1"/>
    </source>
</evidence>
<dbReference type="CDD" id="cd04759">
    <property type="entry name" value="Rib_hydrolase"/>
    <property type="match status" value="1"/>
</dbReference>
<dbReference type="GeneID" id="110981710"/>
<dbReference type="Gene3D" id="3.40.50.720">
    <property type="entry name" value="NAD(P)-binding Rossmann-like Domain"/>
    <property type="match status" value="1"/>
</dbReference>
<gene>
    <name evidence="8" type="primary">LOC110981710</name>
</gene>
<keyword evidence="7" id="KW-1185">Reference proteome</keyword>
<name>A0A8B7YPK9_ACAPL</name>
<evidence type="ECO:0000256" key="3">
    <source>
        <dbReference type="ARBA" id="ARBA00022801"/>
    </source>
</evidence>
<dbReference type="GO" id="GO:0016740">
    <property type="term" value="F:transferase activity"/>
    <property type="evidence" value="ECO:0007669"/>
    <property type="project" value="UniProtKB-KW"/>
</dbReference>
<dbReference type="AlphaFoldDB" id="A0A8B7YPK9"/>
<evidence type="ECO:0000256" key="1">
    <source>
        <dbReference type="ARBA" id="ARBA00005406"/>
    </source>
</evidence>
<dbReference type="Pfam" id="PF02267">
    <property type="entry name" value="Rib_hydrolayse"/>
    <property type="match status" value="1"/>
</dbReference>
<evidence type="ECO:0000256" key="5">
    <source>
        <dbReference type="ARBA" id="ARBA00023157"/>
    </source>
</evidence>
<accession>A0A8B7YPK9</accession>
<dbReference type="InterPro" id="IPR003193">
    <property type="entry name" value="ADP-ribosyl_cyclase"/>
</dbReference>
<evidence type="ECO:0000256" key="4">
    <source>
        <dbReference type="ARBA" id="ARBA00023027"/>
    </source>
</evidence>
<dbReference type="GO" id="GO:0061809">
    <property type="term" value="F:NAD+ nucleosidase activity, cyclic ADP-ribose generating"/>
    <property type="evidence" value="ECO:0007669"/>
    <property type="project" value="InterPro"/>
</dbReference>
<evidence type="ECO:0000313" key="7">
    <source>
        <dbReference type="Proteomes" id="UP000694845"/>
    </source>
</evidence>
<keyword evidence="3" id="KW-0378">Hydrolase</keyword>
<dbReference type="KEGG" id="aplc:110981710"/>
<dbReference type="Proteomes" id="UP000694845">
    <property type="component" value="Unplaced"/>
</dbReference>
<keyword evidence="5" id="KW-1015">Disulfide bond</keyword>
<evidence type="ECO:0000256" key="6">
    <source>
        <dbReference type="SAM" id="SignalP"/>
    </source>
</evidence>
<dbReference type="OMA" id="FIGRCYE"/>
<reference evidence="8" key="1">
    <citation type="submission" date="2025-08" db="UniProtKB">
        <authorList>
            <consortium name="RefSeq"/>
        </authorList>
    </citation>
    <scope>IDENTIFICATION</scope>
</reference>
<dbReference type="GO" id="GO:0016849">
    <property type="term" value="F:phosphorus-oxygen lyase activity"/>
    <property type="evidence" value="ECO:0007669"/>
    <property type="project" value="TreeGrafter"/>
</dbReference>
<dbReference type="PANTHER" id="PTHR10912:SF7">
    <property type="entry name" value="ADP-RIBOSYL CYCLASE_CYCLIC ADP-RIBOSE HYDROLASE"/>
    <property type="match status" value="1"/>
</dbReference>
<keyword evidence="4" id="KW-0520">NAD</keyword>
<dbReference type="RefSeq" id="XP_022095214.1">
    <property type="nucleotide sequence ID" value="XM_022239522.1"/>
</dbReference>
<dbReference type="PANTHER" id="PTHR10912">
    <property type="entry name" value="ADP-RIBOSYL CYCLASE"/>
    <property type="match status" value="1"/>
</dbReference>
<proteinExistence type="inferred from homology"/>
<dbReference type="SUPFAM" id="SSF52309">
    <property type="entry name" value="N-(deoxy)ribosyltransferase-like"/>
    <property type="match status" value="1"/>
</dbReference>
<evidence type="ECO:0000256" key="2">
    <source>
        <dbReference type="ARBA" id="ARBA00022679"/>
    </source>
</evidence>
<dbReference type="GO" id="GO:0005886">
    <property type="term" value="C:plasma membrane"/>
    <property type="evidence" value="ECO:0007669"/>
    <property type="project" value="TreeGrafter"/>
</dbReference>
<comment type="similarity">
    <text evidence="1">Belongs to the ADP-ribosyl cyclase family.</text>
</comment>
<sequence length="326" mass="35885">MGRSLLCISLCILLPLFAGGHMISYRSADRSSSVLNQQPEKGPTTPNISDIFIGRCYEHIRCLQQDQCITNTLRGSCDNLWVTFRDAFANKDPCQAGYGDYDGVITAAMPHTNRNKTLFWSGLKTLALDNGRVTRNHTILEETLPGYIANGLTWCGQTGAPGINYDTPCPASTEKNNETMYTFWKAASRAFARQARGVVAVALNGSREDAFRHTSTFATTELPNIESTAVTHVNILLVYDISIPGNNRRARCDEGSIKDLQSMLTDKGLSYNCVEDPPDFKYLQCAKDPRNDRCIQACSSAMIPNINTALIVAASLVFHLVTGVRD</sequence>
<keyword evidence="6" id="KW-0732">Signal</keyword>